<organism evidence="1 2">
    <name type="scientific">Candidatus Pelethenecus faecipullorum</name>
    <dbReference type="NCBI Taxonomy" id="2840900"/>
    <lineage>
        <taxon>Bacteria</taxon>
        <taxon>Bacillati</taxon>
        <taxon>Mycoplasmatota</taxon>
        <taxon>Mollicutes</taxon>
        <taxon>Candidatus Pelethenecus</taxon>
    </lineage>
</organism>
<dbReference type="Proteomes" id="UP000886758">
    <property type="component" value="Unassembled WGS sequence"/>
</dbReference>
<dbReference type="Gene3D" id="1.10.40.50">
    <property type="entry name" value="Probable gtpase engc, domain 3"/>
    <property type="match status" value="1"/>
</dbReference>
<comment type="caution">
    <text evidence="1">The sequence shown here is derived from an EMBL/GenBank/DDBJ whole genome shotgun (WGS) entry which is preliminary data.</text>
</comment>
<gene>
    <name evidence="1" type="ORF">IAD46_00915</name>
</gene>
<evidence type="ECO:0000313" key="1">
    <source>
        <dbReference type="EMBL" id="HIT49564.1"/>
    </source>
</evidence>
<sequence length="46" mass="5438">FKNYTCRFKDCLHQTNAKGCGVRQAVSEGKILKSRYDHYLKMLEEQ</sequence>
<dbReference type="EMBL" id="DVLF01000032">
    <property type="protein sequence ID" value="HIT49564.1"/>
    <property type="molecule type" value="Genomic_DNA"/>
</dbReference>
<reference evidence="1" key="2">
    <citation type="journal article" date="2021" name="PeerJ">
        <title>Extensive microbial diversity within the chicken gut microbiome revealed by metagenomics and culture.</title>
        <authorList>
            <person name="Gilroy R."/>
            <person name="Ravi A."/>
            <person name="Getino M."/>
            <person name="Pursley I."/>
            <person name="Horton D.L."/>
            <person name="Alikhan N.F."/>
            <person name="Baker D."/>
            <person name="Gharbi K."/>
            <person name="Hall N."/>
            <person name="Watson M."/>
            <person name="Adriaenssens E.M."/>
            <person name="Foster-Nyarko E."/>
            <person name="Jarju S."/>
            <person name="Secka A."/>
            <person name="Antonio M."/>
            <person name="Oren A."/>
            <person name="Chaudhuri R.R."/>
            <person name="La Ragione R."/>
            <person name="Hildebrand F."/>
            <person name="Pallen M.J."/>
        </authorList>
    </citation>
    <scope>NUCLEOTIDE SEQUENCE</scope>
    <source>
        <strain evidence="1">ChiW17-6978</strain>
    </source>
</reference>
<feature type="non-terminal residue" evidence="1">
    <location>
        <position position="1"/>
    </location>
</feature>
<proteinExistence type="predicted"/>
<dbReference type="AlphaFoldDB" id="A0A9D1KJS5"/>
<accession>A0A9D1KJS5</accession>
<evidence type="ECO:0000313" key="2">
    <source>
        <dbReference type="Proteomes" id="UP000886758"/>
    </source>
</evidence>
<name>A0A9D1KJS5_9MOLU</name>
<reference evidence="1" key="1">
    <citation type="submission" date="2020-10" db="EMBL/GenBank/DDBJ databases">
        <authorList>
            <person name="Gilroy R."/>
        </authorList>
    </citation>
    <scope>NUCLEOTIDE SEQUENCE</scope>
    <source>
        <strain evidence="1">ChiW17-6978</strain>
    </source>
</reference>
<protein>
    <submittedName>
        <fullName evidence="1">Ribosome small subunit-dependent GTPase A</fullName>
    </submittedName>
</protein>